<dbReference type="EMBL" id="JBJXBP010000008">
    <property type="protein sequence ID" value="KAL3814214.1"/>
    <property type="molecule type" value="Genomic_DNA"/>
</dbReference>
<proteinExistence type="inferred from homology"/>
<comment type="similarity">
    <text evidence="2 5">Belongs to the CDI family. ICK/KRP subfamily.</text>
</comment>
<feature type="compositionally biased region" description="Polar residues" evidence="6">
    <location>
        <begin position="48"/>
        <end position="61"/>
    </location>
</feature>
<gene>
    <name evidence="8" type="ORF">ACJIZ3_015482</name>
</gene>
<reference evidence="8 9" key="1">
    <citation type="submission" date="2024-12" db="EMBL/GenBank/DDBJ databases">
        <title>The unique morphological basis and parallel evolutionary history of personate flowers in Penstemon.</title>
        <authorList>
            <person name="Depatie T.H."/>
            <person name="Wessinger C.A."/>
        </authorList>
    </citation>
    <scope>NUCLEOTIDE SEQUENCE [LARGE SCALE GENOMIC DNA]</scope>
    <source>
        <strain evidence="8">WTNN_2</strain>
        <tissue evidence="8">Leaf</tissue>
    </source>
</reference>
<keyword evidence="3 5" id="KW-0649">Protein kinase inhibitor</keyword>
<evidence type="ECO:0000256" key="4">
    <source>
        <dbReference type="ARBA" id="ARBA00023306"/>
    </source>
</evidence>
<sequence>MGECLKNCESVNVNGSGDKSEDMQLISSKKRKVYSELEYEYIDGEFSENSVSPATSRTSGCLNRDDESSGVVNNSLRTPDLKNVDVQSEGFETEISTSMNGFFREATPTSELCGDSEDRLMDSSSSYKSKKKSPPKPRRKIPVEKMPSAAELEEFFAAAEKCEQKRFAEKYNYDVVKDVPLEGKYQWVRLHP</sequence>
<organism evidence="8 9">
    <name type="scientific">Penstemon smallii</name>
    <dbReference type="NCBI Taxonomy" id="265156"/>
    <lineage>
        <taxon>Eukaryota</taxon>
        <taxon>Viridiplantae</taxon>
        <taxon>Streptophyta</taxon>
        <taxon>Embryophyta</taxon>
        <taxon>Tracheophyta</taxon>
        <taxon>Spermatophyta</taxon>
        <taxon>Magnoliopsida</taxon>
        <taxon>eudicotyledons</taxon>
        <taxon>Gunneridae</taxon>
        <taxon>Pentapetalae</taxon>
        <taxon>asterids</taxon>
        <taxon>lamiids</taxon>
        <taxon>Lamiales</taxon>
        <taxon>Plantaginaceae</taxon>
        <taxon>Cheloneae</taxon>
        <taxon>Penstemon</taxon>
    </lineage>
</organism>
<keyword evidence="4" id="KW-0131">Cell cycle</keyword>
<evidence type="ECO:0000256" key="2">
    <source>
        <dbReference type="ARBA" id="ARBA00010274"/>
    </source>
</evidence>
<feature type="region of interest" description="Disordered" evidence="6">
    <location>
        <begin position="113"/>
        <end position="143"/>
    </location>
</feature>
<feature type="domain" description="Cyclin-dependent kinase inhibitor" evidence="7">
    <location>
        <begin position="145"/>
        <end position="190"/>
    </location>
</feature>
<dbReference type="GO" id="GO:0004861">
    <property type="term" value="F:cyclin-dependent protein serine/threonine kinase inhibitor activity"/>
    <property type="evidence" value="ECO:0007669"/>
    <property type="project" value="UniProtKB-UniRule"/>
</dbReference>
<evidence type="ECO:0000259" key="7">
    <source>
        <dbReference type="Pfam" id="PF02234"/>
    </source>
</evidence>
<dbReference type="GO" id="GO:0005654">
    <property type="term" value="C:nucleoplasm"/>
    <property type="evidence" value="ECO:0007669"/>
    <property type="project" value="UniProtKB-SubCell"/>
</dbReference>
<dbReference type="PANTHER" id="PTHR46776">
    <property type="entry name" value="CYCLIN-DEPENDENT KINASE INHIBITOR 4-RELATED"/>
    <property type="match status" value="1"/>
</dbReference>
<comment type="caution">
    <text evidence="8">The sequence shown here is derived from an EMBL/GenBank/DDBJ whole genome shotgun (WGS) entry which is preliminary data.</text>
</comment>
<evidence type="ECO:0000313" key="8">
    <source>
        <dbReference type="EMBL" id="KAL3814214.1"/>
    </source>
</evidence>
<evidence type="ECO:0000313" key="9">
    <source>
        <dbReference type="Proteomes" id="UP001634393"/>
    </source>
</evidence>
<evidence type="ECO:0000256" key="3">
    <source>
        <dbReference type="ARBA" id="ARBA00023013"/>
    </source>
</evidence>
<dbReference type="AlphaFoldDB" id="A0ABD3RND9"/>
<dbReference type="InterPro" id="IPR044898">
    <property type="entry name" value="CDI_dom_sf"/>
</dbReference>
<evidence type="ECO:0000256" key="1">
    <source>
        <dbReference type="ARBA" id="ARBA00004642"/>
    </source>
</evidence>
<dbReference type="InterPro" id="IPR003175">
    <property type="entry name" value="CDI_dom"/>
</dbReference>
<evidence type="ECO:0000256" key="5">
    <source>
        <dbReference type="PIRNR" id="PIRNR017811"/>
    </source>
</evidence>
<feature type="compositionally biased region" description="Basic residues" evidence="6">
    <location>
        <begin position="128"/>
        <end position="140"/>
    </location>
</feature>
<dbReference type="PIRSF" id="PIRSF017811">
    <property type="entry name" value="CDK_inhib_pln"/>
    <property type="match status" value="1"/>
</dbReference>
<name>A0ABD3RND9_9LAMI</name>
<keyword evidence="9" id="KW-1185">Reference proteome</keyword>
<comment type="subcellular location">
    <subcellularLocation>
        <location evidence="1">Nucleus</location>
        <location evidence="1">Nucleoplasm</location>
    </subcellularLocation>
</comment>
<accession>A0ABD3RND9</accession>
<evidence type="ECO:0000256" key="6">
    <source>
        <dbReference type="SAM" id="MobiDB-lite"/>
    </source>
</evidence>
<dbReference type="Pfam" id="PF02234">
    <property type="entry name" value="CDI"/>
    <property type="match status" value="1"/>
</dbReference>
<protein>
    <recommendedName>
        <fullName evidence="5">Cyclin-dependent kinase inhibitor</fullName>
    </recommendedName>
</protein>
<dbReference type="Gene3D" id="4.10.365.10">
    <property type="entry name" value="p27"/>
    <property type="match status" value="1"/>
</dbReference>
<dbReference type="Proteomes" id="UP001634393">
    <property type="component" value="Unassembled WGS sequence"/>
</dbReference>
<dbReference type="InterPro" id="IPR044275">
    <property type="entry name" value="KRP"/>
</dbReference>
<feature type="region of interest" description="Disordered" evidence="6">
    <location>
        <begin position="48"/>
        <end position="76"/>
    </location>
</feature>